<feature type="compositionally biased region" description="Basic and acidic residues" evidence="1">
    <location>
        <begin position="67"/>
        <end position="77"/>
    </location>
</feature>
<evidence type="ECO:0000313" key="3">
    <source>
        <dbReference type="Proteomes" id="UP001152888"/>
    </source>
</evidence>
<reference evidence="2" key="1">
    <citation type="submission" date="2022-03" db="EMBL/GenBank/DDBJ databases">
        <authorList>
            <person name="Sayadi A."/>
        </authorList>
    </citation>
    <scope>NUCLEOTIDE SEQUENCE</scope>
</reference>
<keyword evidence="3" id="KW-1185">Reference proteome</keyword>
<dbReference type="AlphaFoldDB" id="A0A9P0M100"/>
<accession>A0A9P0M100</accession>
<organism evidence="2 3">
    <name type="scientific">Acanthoscelides obtectus</name>
    <name type="common">Bean weevil</name>
    <name type="synonym">Bruchus obtectus</name>
    <dbReference type="NCBI Taxonomy" id="200917"/>
    <lineage>
        <taxon>Eukaryota</taxon>
        <taxon>Metazoa</taxon>
        <taxon>Ecdysozoa</taxon>
        <taxon>Arthropoda</taxon>
        <taxon>Hexapoda</taxon>
        <taxon>Insecta</taxon>
        <taxon>Pterygota</taxon>
        <taxon>Neoptera</taxon>
        <taxon>Endopterygota</taxon>
        <taxon>Coleoptera</taxon>
        <taxon>Polyphaga</taxon>
        <taxon>Cucujiformia</taxon>
        <taxon>Chrysomeloidea</taxon>
        <taxon>Chrysomelidae</taxon>
        <taxon>Bruchinae</taxon>
        <taxon>Bruchini</taxon>
        <taxon>Acanthoscelides</taxon>
    </lineage>
</organism>
<name>A0A9P0M100_ACAOB</name>
<gene>
    <name evidence="2" type="ORF">ACAOBT_LOCUS29452</name>
</gene>
<comment type="caution">
    <text evidence="2">The sequence shown here is derived from an EMBL/GenBank/DDBJ whole genome shotgun (WGS) entry which is preliminary data.</text>
</comment>
<dbReference type="OrthoDB" id="8184381at2759"/>
<proteinExistence type="predicted"/>
<protein>
    <submittedName>
        <fullName evidence="2">Uncharacterized protein</fullName>
    </submittedName>
</protein>
<feature type="region of interest" description="Disordered" evidence="1">
    <location>
        <begin position="57"/>
        <end position="85"/>
    </location>
</feature>
<dbReference type="EMBL" id="CAKOFQ010007731">
    <property type="protein sequence ID" value="CAH2007050.1"/>
    <property type="molecule type" value="Genomic_DNA"/>
</dbReference>
<sequence length="129" mass="14160">MLARSSSAPQCVVSKMADGPTSWPIVGGHGGVMLHQDPLGVSPRVFLHEREAGFDRVCAGGPKGLPRRGDSSHKAKDEGDDDEECRNKKRCMDRYDSSESSDSLAVVHMIYDVNLRRCRDNLDLESGMN</sequence>
<dbReference type="Proteomes" id="UP001152888">
    <property type="component" value="Unassembled WGS sequence"/>
</dbReference>
<evidence type="ECO:0000256" key="1">
    <source>
        <dbReference type="SAM" id="MobiDB-lite"/>
    </source>
</evidence>
<evidence type="ECO:0000313" key="2">
    <source>
        <dbReference type="EMBL" id="CAH2007050.1"/>
    </source>
</evidence>